<dbReference type="InterPro" id="IPR001647">
    <property type="entry name" value="HTH_TetR"/>
</dbReference>
<dbReference type="RefSeq" id="WP_169380418.1">
    <property type="nucleotide sequence ID" value="NZ_JAAXLA010000008.1"/>
</dbReference>
<dbReference type="Pfam" id="PF00440">
    <property type="entry name" value="TetR_N"/>
    <property type="match status" value="1"/>
</dbReference>
<evidence type="ECO:0000256" key="1">
    <source>
        <dbReference type="ARBA" id="ARBA00023015"/>
    </source>
</evidence>
<dbReference type="InterPro" id="IPR050109">
    <property type="entry name" value="HTH-type_TetR-like_transc_reg"/>
</dbReference>
<dbReference type="Proteomes" id="UP000820669">
    <property type="component" value="Unassembled WGS sequence"/>
</dbReference>
<dbReference type="PANTHER" id="PTHR30055">
    <property type="entry name" value="HTH-TYPE TRANSCRIPTIONAL REGULATOR RUTR"/>
    <property type="match status" value="1"/>
</dbReference>
<reference evidence="6 7" key="1">
    <citation type="submission" date="2020-04" db="EMBL/GenBank/DDBJ databases">
        <authorList>
            <person name="Klaysubun C."/>
            <person name="Duangmal K."/>
            <person name="Lipun K."/>
        </authorList>
    </citation>
    <scope>NUCLEOTIDE SEQUENCE [LARGE SCALE GENOMIC DNA]</scope>
    <source>
        <strain evidence="6 7">K10HN5</strain>
    </source>
</reference>
<dbReference type="InterPro" id="IPR009057">
    <property type="entry name" value="Homeodomain-like_sf"/>
</dbReference>
<gene>
    <name evidence="6" type="ORF">HF526_06845</name>
</gene>
<accession>A0ABX1S9K6</accession>
<dbReference type="SUPFAM" id="SSF48498">
    <property type="entry name" value="Tetracyclin repressor-like, C-terminal domain"/>
    <property type="match status" value="1"/>
</dbReference>
<dbReference type="SUPFAM" id="SSF46689">
    <property type="entry name" value="Homeodomain-like"/>
    <property type="match status" value="1"/>
</dbReference>
<protein>
    <submittedName>
        <fullName evidence="6">TetR/AcrR family transcriptional regulator</fullName>
    </submittedName>
</protein>
<dbReference type="InterPro" id="IPR036271">
    <property type="entry name" value="Tet_transcr_reg_TetR-rel_C_sf"/>
</dbReference>
<organism evidence="6 7">
    <name type="scientific">Pseudonocardia acidicola</name>
    <dbReference type="NCBI Taxonomy" id="2724939"/>
    <lineage>
        <taxon>Bacteria</taxon>
        <taxon>Bacillati</taxon>
        <taxon>Actinomycetota</taxon>
        <taxon>Actinomycetes</taxon>
        <taxon>Pseudonocardiales</taxon>
        <taxon>Pseudonocardiaceae</taxon>
        <taxon>Pseudonocardia</taxon>
    </lineage>
</organism>
<feature type="domain" description="HTH tetR-type" evidence="5">
    <location>
        <begin position="11"/>
        <end position="71"/>
    </location>
</feature>
<feature type="DNA-binding region" description="H-T-H motif" evidence="4">
    <location>
        <begin position="34"/>
        <end position="53"/>
    </location>
</feature>
<evidence type="ECO:0000256" key="3">
    <source>
        <dbReference type="ARBA" id="ARBA00023163"/>
    </source>
</evidence>
<dbReference type="Gene3D" id="1.10.357.10">
    <property type="entry name" value="Tetracycline Repressor, domain 2"/>
    <property type="match status" value="1"/>
</dbReference>
<evidence type="ECO:0000313" key="6">
    <source>
        <dbReference type="EMBL" id="NMH97036.1"/>
    </source>
</evidence>
<keyword evidence="2 4" id="KW-0238">DNA-binding</keyword>
<comment type="caution">
    <text evidence="6">The sequence shown here is derived from an EMBL/GenBank/DDBJ whole genome shotgun (WGS) entry which is preliminary data.</text>
</comment>
<keyword evidence="3" id="KW-0804">Transcription</keyword>
<evidence type="ECO:0000256" key="2">
    <source>
        <dbReference type="ARBA" id="ARBA00023125"/>
    </source>
</evidence>
<evidence type="ECO:0000313" key="7">
    <source>
        <dbReference type="Proteomes" id="UP000820669"/>
    </source>
</evidence>
<name>A0ABX1S9K6_9PSEU</name>
<dbReference type="EMBL" id="JAAXLA010000008">
    <property type="protein sequence ID" value="NMH97036.1"/>
    <property type="molecule type" value="Genomic_DNA"/>
</dbReference>
<evidence type="ECO:0000259" key="5">
    <source>
        <dbReference type="PROSITE" id="PS50977"/>
    </source>
</evidence>
<dbReference type="InterPro" id="IPR011075">
    <property type="entry name" value="TetR_C"/>
</dbReference>
<dbReference type="Pfam" id="PF16859">
    <property type="entry name" value="TetR_C_11"/>
    <property type="match status" value="1"/>
</dbReference>
<keyword evidence="1" id="KW-0805">Transcription regulation</keyword>
<sequence length="228" mass="24588">MPTETWYRLPAARRQAVLDAAEAEFVARGFSGGSLNVIARNASVSKGSLFQYFADKGDLYAHLSELASVRIRAAMTEHVVVLPWTEDFFGSLQQLLVAWTAYFDGHPVERALTAAVNLEPDPAARSAVRTVVDRHYIEVVRPILESARDAGQLDPDADLDVFIALLLMLMPHLAIAPTHPGLDPLLGLADADPATTAQAVTRLVRVLRTGFGRAGVAGPARAGCQPPR</sequence>
<dbReference type="PANTHER" id="PTHR30055:SF226">
    <property type="entry name" value="HTH-TYPE TRANSCRIPTIONAL REGULATOR PKSA"/>
    <property type="match status" value="1"/>
</dbReference>
<keyword evidence="7" id="KW-1185">Reference proteome</keyword>
<dbReference type="InterPro" id="IPR023772">
    <property type="entry name" value="DNA-bd_HTH_TetR-type_CS"/>
</dbReference>
<evidence type="ECO:0000256" key="4">
    <source>
        <dbReference type="PROSITE-ProRule" id="PRU00335"/>
    </source>
</evidence>
<dbReference type="PRINTS" id="PR00455">
    <property type="entry name" value="HTHTETR"/>
</dbReference>
<dbReference type="PROSITE" id="PS01081">
    <property type="entry name" value="HTH_TETR_1"/>
    <property type="match status" value="1"/>
</dbReference>
<proteinExistence type="predicted"/>
<dbReference type="PROSITE" id="PS50977">
    <property type="entry name" value="HTH_TETR_2"/>
    <property type="match status" value="1"/>
</dbReference>